<dbReference type="OrthoDB" id="5359669at2759"/>
<proteinExistence type="predicted"/>
<protein>
    <submittedName>
        <fullName evidence="2">Uncharacterized protein</fullName>
    </submittedName>
</protein>
<accession>A0A5N6FLQ4</accession>
<evidence type="ECO:0000256" key="1">
    <source>
        <dbReference type="SAM" id="MobiDB-lite"/>
    </source>
</evidence>
<feature type="region of interest" description="Disordered" evidence="1">
    <location>
        <begin position="140"/>
        <end position="163"/>
    </location>
</feature>
<name>A0A5N7C6V8_PETAA</name>
<gene>
    <name evidence="2" type="ORF">BDV23DRAFT_93616</name>
</gene>
<feature type="region of interest" description="Disordered" evidence="1">
    <location>
        <begin position="54"/>
        <end position="98"/>
    </location>
</feature>
<feature type="compositionally biased region" description="Polar residues" evidence="1">
    <location>
        <begin position="141"/>
        <end position="156"/>
    </location>
</feature>
<dbReference type="Proteomes" id="UP000326877">
    <property type="component" value="Unassembled WGS sequence"/>
</dbReference>
<accession>A0A5N7C6V8</accession>
<evidence type="ECO:0000313" key="2">
    <source>
        <dbReference type="EMBL" id="KAE8389851.1"/>
    </source>
</evidence>
<dbReference type="AlphaFoldDB" id="A0A5N7C6V8"/>
<sequence>MCPMMLNSLSDGPAMVLSPSQEHAFLQFPRQHKLNGVSQSSGSFFSSGCSTSFGAKPTASGPMVGKPSRKRSRDEAAFEEAMNTPSVPSIPARAPPAQKEEPVYGEGMVLLNPRTGLALSADSQTGTWYEESLASTAAAPTVSSHFQTGPSNTCGRKSQRLDPSAPRLDDIALSSIQRLQDNGKDDAHRLLNATNRSPDEPLVDDATHLLGISWQRIAFDGDGDMAAAVRGWKKYIDKQFSAYLLDSQILMKNRALNAYLVAARPVTPFGPANSTAFYLFNDDLTQAQLVGSAWETCIQNLRSNPIIFEGTQILNASHRSVNNGSLQPQNILGANPVDTGLPLLQTLSAQPVSNGVSVGMNGSVGMGTGMDIDA</sequence>
<reference evidence="2" key="1">
    <citation type="submission" date="2019-04" db="EMBL/GenBank/DDBJ databases">
        <title>Friends and foes A comparative genomics studyof 23 Aspergillus species from section Flavi.</title>
        <authorList>
            <consortium name="DOE Joint Genome Institute"/>
            <person name="Kjaerbolling I."/>
            <person name="Vesth T."/>
            <person name="Frisvad J.C."/>
            <person name="Nybo J.L."/>
            <person name="Theobald S."/>
            <person name="Kildgaard S."/>
            <person name="Isbrandt T."/>
            <person name="Kuo A."/>
            <person name="Sato A."/>
            <person name="Lyhne E.K."/>
            <person name="Kogle M.E."/>
            <person name="Wiebenga A."/>
            <person name="Kun R.S."/>
            <person name="Lubbers R.J."/>
            <person name="Makela M.R."/>
            <person name="Barry K."/>
            <person name="Chovatia M."/>
            <person name="Clum A."/>
            <person name="Daum C."/>
            <person name="Haridas S."/>
            <person name="He G."/>
            <person name="LaButti K."/>
            <person name="Lipzen A."/>
            <person name="Mondo S."/>
            <person name="Riley R."/>
            <person name="Salamov A."/>
            <person name="Simmons B.A."/>
            <person name="Magnuson J.K."/>
            <person name="Henrissat B."/>
            <person name="Mortensen U.H."/>
            <person name="Larsen T.O."/>
            <person name="Devries R.P."/>
            <person name="Grigoriev I.V."/>
            <person name="Machida M."/>
            <person name="Baker S.E."/>
            <person name="Andersen M.R."/>
        </authorList>
    </citation>
    <scope>NUCLEOTIDE SEQUENCE [LARGE SCALE GENOMIC DNA]</scope>
    <source>
        <strain evidence="2">IBT 14317</strain>
    </source>
</reference>
<organism evidence="2">
    <name type="scientific">Petromyces alliaceus</name>
    <name type="common">Aspergillus alliaceus</name>
    <dbReference type="NCBI Taxonomy" id="209559"/>
    <lineage>
        <taxon>Eukaryota</taxon>
        <taxon>Fungi</taxon>
        <taxon>Dikarya</taxon>
        <taxon>Ascomycota</taxon>
        <taxon>Pezizomycotina</taxon>
        <taxon>Eurotiomycetes</taxon>
        <taxon>Eurotiomycetidae</taxon>
        <taxon>Eurotiales</taxon>
        <taxon>Aspergillaceae</taxon>
        <taxon>Aspergillus</taxon>
        <taxon>Aspergillus subgen. Circumdati</taxon>
    </lineage>
</organism>
<dbReference type="OMA" id="SNDQHRT"/>
<dbReference type="EMBL" id="ML735261">
    <property type="protein sequence ID" value="KAE8389851.1"/>
    <property type="molecule type" value="Genomic_DNA"/>
</dbReference>